<dbReference type="SUPFAM" id="SSF55277">
    <property type="entry name" value="GYF domain"/>
    <property type="match status" value="1"/>
</dbReference>
<dbReference type="GO" id="GO:0005682">
    <property type="term" value="C:U5 snRNP"/>
    <property type="evidence" value="ECO:0007669"/>
    <property type="project" value="InterPro"/>
</dbReference>
<dbReference type="InterPro" id="IPR039905">
    <property type="entry name" value="CD2BP2/Lin1"/>
</dbReference>
<dbReference type="Gene3D" id="3.30.1490.40">
    <property type="match status" value="1"/>
</dbReference>
<accession>A0A9P4KD73</accession>
<dbReference type="PROSITE" id="PS50829">
    <property type="entry name" value="GYF"/>
    <property type="match status" value="1"/>
</dbReference>
<feature type="compositionally biased region" description="Basic and acidic residues" evidence="1">
    <location>
        <begin position="11"/>
        <end position="36"/>
    </location>
</feature>
<feature type="region of interest" description="Disordered" evidence="1">
    <location>
        <begin position="87"/>
        <end position="218"/>
    </location>
</feature>
<protein>
    <recommendedName>
        <fullName evidence="2">GYF domain-containing protein</fullName>
    </recommendedName>
</protein>
<dbReference type="Pfam" id="PF02213">
    <property type="entry name" value="GYF"/>
    <property type="match status" value="1"/>
</dbReference>
<reference evidence="4" key="1">
    <citation type="journal article" date="2020" name="Stud. Mycol.">
        <title>101 Dothideomycetes genomes: A test case for predicting lifestyles and emergence of pathogens.</title>
        <authorList>
            <person name="Haridas S."/>
            <person name="Albert R."/>
            <person name="Binder M."/>
            <person name="Bloem J."/>
            <person name="LaButti K."/>
            <person name="Salamov A."/>
            <person name="Andreopoulos B."/>
            <person name="Baker S."/>
            <person name="Barry K."/>
            <person name="Bills G."/>
            <person name="Bluhm B."/>
            <person name="Cannon C."/>
            <person name="Castanera R."/>
            <person name="Culley D."/>
            <person name="Daum C."/>
            <person name="Ezra D."/>
            <person name="Gonzalez J."/>
            <person name="Henrissat B."/>
            <person name="Kuo A."/>
            <person name="Liang C."/>
            <person name="Lipzen A."/>
            <person name="Lutzoni F."/>
            <person name="Magnuson J."/>
            <person name="Mondo S."/>
            <person name="Nolan M."/>
            <person name="Ohm R."/>
            <person name="Pangilinan J."/>
            <person name="Park H.-J."/>
            <person name="Ramirez L."/>
            <person name="Alfaro M."/>
            <person name="Sun H."/>
            <person name="Tritt A."/>
            <person name="Yoshinaga Y."/>
            <person name="Zwiers L.-H."/>
            <person name="Turgeon B."/>
            <person name="Goodwin S."/>
            <person name="Spatafora J."/>
            <person name="Crous P."/>
            <person name="Grigoriev I."/>
        </authorList>
    </citation>
    <scope>NUCLEOTIDE SEQUENCE [LARGE SCALE GENOMIC DNA]</scope>
    <source>
        <strain evidence="4">CBS 304.66</strain>
    </source>
</reference>
<dbReference type="EMBL" id="ML986621">
    <property type="protein sequence ID" value="KAF2263929.1"/>
    <property type="molecule type" value="Genomic_DNA"/>
</dbReference>
<proteinExistence type="predicted"/>
<feature type="compositionally biased region" description="Basic and acidic residues" evidence="1">
    <location>
        <begin position="136"/>
        <end position="150"/>
    </location>
</feature>
<evidence type="ECO:0000259" key="2">
    <source>
        <dbReference type="PROSITE" id="PS50829"/>
    </source>
</evidence>
<evidence type="ECO:0000313" key="3">
    <source>
        <dbReference type="EMBL" id="KAF2263929.1"/>
    </source>
</evidence>
<dbReference type="PANTHER" id="PTHR13138">
    <property type="entry name" value="PROTEIN LIN1"/>
    <property type="match status" value="1"/>
</dbReference>
<feature type="compositionally biased region" description="Acidic residues" evidence="1">
    <location>
        <begin position="103"/>
        <end position="120"/>
    </location>
</feature>
<gene>
    <name evidence="3" type="ORF">CC78DRAFT_533700</name>
</gene>
<evidence type="ECO:0000313" key="4">
    <source>
        <dbReference type="Proteomes" id="UP000800093"/>
    </source>
</evidence>
<dbReference type="InterPro" id="IPR003169">
    <property type="entry name" value="GYF"/>
</dbReference>
<dbReference type="PANTHER" id="PTHR13138:SF3">
    <property type="entry name" value="CD2 ANTIGEN CYTOPLASMIC TAIL-BINDING PROTEIN 2"/>
    <property type="match status" value="1"/>
</dbReference>
<keyword evidence="4" id="KW-1185">Reference proteome</keyword>
<feature type="region of interest" description="Disordered" evidence="1">
    <location>
        <begin position="1"/>
        <end position="55"/>
    </location>
</feature>
<feature type="compositionally biased region" description="Acidic residues" evidence="1">
    <location>
        <begin position="45"/>
        <end position="55"/>
    </location>
</feature>
<dbReference type="OrthoDB" id="331341at2759"/>
<feature type="compositionally biased region" description="Acidic residues" evidence="1">
    <location>
        <begin position="171"/>
        <end position="182"/>
    </location>
</feature>
<name>A0A9P4KD73_9PLEO</name>
<comment type="caution">
    <text evidence="3">The sequence shown here is derived from an EMBL/GenBank/DDBJ whole genome shotgun (WGS) entry which is preliminary data.</text>
</comment>
<evidence type="ECO:0000256" key="1">
    <source>
        <dbReference type="SAM" id="MobiDB-lite"/>
    </source>
</evidence>
<dbReference type="AlphaFoldDB" id="A0A9P4KD73"/>
<feature type="domain" description="GYF" evidence="2">
    <location>
        <begin position="386"/>
        <end position="438"/>
    </location>
</feature>
<sequence length="438" mass="49526">MTSSSNARPKRAADHFARTNHFDFDEPSAKKPRFDPRNPSTLAPDTEENDPVLDADEIGKRVGIKRNAVNIDGYDSDSSIENFDARADAKSKGAAAKAKTKADEDDEDMFAEEEEADPGGDGDYLRREGKKKKPVRFLEDHEIEGQEESSKGGGHVSADFGADSKSRIDEAESSSESGDDEERDRLDPEIDEELGAGSKKRHAPRLDAFNMKAEQEEGRFDEAGNYVRKAYDPDAAQDVWLDGISKKDMKRAKEAKVAQERRIAEQRDRQRKEDAIPTSDVLATMITYLGKGETPMEALLRYGKLTEKKTTKSYNRNKRAKAQDIEVDEDPSKKAARDKAIKVIEDITESANRLQDRGIENIYDEPRELIVRHYKHETGEEWKDPPRTWEYRWVVAPEQVHGPYDSQTMQAWQDRGSFEGGAEFRAVGDSEWVDEADF</sequence>
<organism evidence="3 4">
    <name type="scientific">Lojkania enalia</name>
    <dbReference type="NCBI Taxonomy" id="147567"/>
    <lineage>
        <taxon>Eukaryota</taxon>
        <taxon>Fungi</taxon>
        <taxon>Dikarya</taxon>
        <taxon>Ascomycota</taxon>
        <taxon>Pezizomycotina</taxon>
        <taxon>Dothideomycetes</taxon>
        <taxon>Pleosporomycetidae</taxon>
        <taxon>Pleosporales</taxon>
        <taxon>Pleosporales incertae sedis</taxon>
        <taxon>Lojkania</taxon>
    </lineage>
</organism>
<dbReference type="InterPro" id="IPR035445">
    <property type="entry name" value="GYF-like_dom_sf"/>
</dbReference>
<dbReference type="Proteomes" id="UP000800093">
    <property type="component" value="Unassembled WGS sequence"/>
</dbReference>